<organism evidence="2 3">
    <name type="scientific">Aspergillus arachidicola</name>
    <dbReference type="NCBI Taxonomy" id="656916"/>
    <lineage>
        <taxon>Eukaryota</taxon>
        <taxon>Fungi</taxon>
        <taxon>Dikarya</taxon>
        <taxon>Ascomycota</taxon>
        <taxon>Pezizomycotina</taxon>
        <taxon>Eurotiomycetes</taxon>
        <taxon>Eurotiomycetidae</taxon>
        <taxon>Eurotiales</taxon>
        <taxon>Aspergillaceae</taxon>
        <taxon>Aspergillus</taxon>
        <taxon>Aspergillus subgen. Circumdati</taxon>
    </lineage>
</organism>
<dbReference type="InterPro" id="IPR006175">
    <property type="entry name" value="YjgF/YER057c/UK114"/>
</dbReference>
<dbReference type="AlphaFoldDB" id="A0A2G7G6U3"/>
<reference evidence="1" key="2">
    <citation type="submission" date="2019-04" db="EMBL/GenBank/DDBJ databases">
        <title>Friends and foes A comparative genomics study of 23 Aspergillus species from section Flavi.</title>
        <authorList>
            <consortium name="DOE Joint Genome Institute"/>
            <person name="Kjaerbolling I."/>
            <person name="Vesth T."/>
            <person name="Frisvad J.C."/>
            <person name="Nybo J.L."/>
            <person name="Theobald S."/>
            <person name="Kildgaard S."/>
            <person name="Isbrandt T."/>
            <person name="Kuo A."/>
            <person name="Sato A."/>
            <person name="Lyhne E.K."/>
            <person name="Kogle M.E."/>
            <person name="Wiebenga A."/>
            <person name="Kun R.S."/>
            <person name="Lubbers R.J."/>
            <person name="Makela M.R."/>
            <person name="Barry K."/>
            <person name="Chovatia M."/>
            <person name="Clum A."/>
            <person name="Daum C."/>
            <person name="Haridas S."/>
            <person name="He G."/>
            <person name="LaButti K."/>
            <person name="Lipzen A."/>
            <person name="Mondo S."/>
            <person name="Riley R."/>
            <person name="Salamov A."/>
            <person name="Simmons B.A."/>
            <person name="Magnuson J.K."/>
            <person name="Henrissat B."/>
            <person name="Mortensen U.H."/>
            <person name="Larsen T.O."/>
            <person name="Devries R.P."/>
            <person name="Grigoriev I.V."/>
            <person name="Machida M."/>
            <person name="Baker S.E."/>
            <person name="Andersen M.R."/>
        </authorList>
    </citation>
    <scope>NUCLEOTIDE SEQUENCE</scope>
    <source>
        <strain evidence="1">CBS 117612</strain>
    </source>
</reference>
<name>A0A2G7G6U3_9EURO</name>
<dbReference type="SUPFAM" id="SSF55298">
    <property type="entry name" value="YjgF-like"/>
    <property type="match status" value="1"/>
</dbReference>
<evidence type="ECO:0000313" key="1">
    <source>
        <dbReference type="EMBL" id="KAE8345512.1"/>
    </source>
</evidence>
<evidence type="ECO:0000313" key="2">
    <source>
        <dbReference type="EMBL" id="PIG88568.1"/>
    </source>
</evidence>
<dbReference type="Gene3D" id="3.30.1330.40">
    <property type="entry name" value="RutC-like"/>
    <property type="match status" value="1"/>
</dbReference>
<protein>
    <recommendedName>
        <fullName evidence="4">YjgF-like protein</fullName>
    </recommendedName>
</protein>
<sequence>MSHSIVYQNLSGPVGDCLRPASYSTTARVPISPTTSLVFTTGHIGLNLQDGSLVNDTLEREFEAIFRCLDAALKNAGATAGLNQAYRFTSYLVRSEDEPVMQGVFKKMFPGHCPTWNLVIVKEINVPGMSAEITAEGVIYQE</sequence>
<dbReference type="Proteomes" id="UP000231358">
    <property type="component" value="Unassembled WGS sequence"/>
</dbReference>
<gene>
    <name evidence="2" type="ORF">AARAC_000993</name>
    <name evidence="1" type="ORF">BDV24DRAFT_159376</name>
</gene>
<dbReference type="Pfam" id="PF01042">
    <property type="entry name" value="Ribonuc_L-PSP"/>
    <property type="match status" value="1"/>
</dbReference>
<proteinExistence type="predicted"/>
<keyword evidence="3" id="KW-1185">Reference proteome</keyword>
<reference evidence="2 3" key="1">
    <citation type="submission" date="2017-05" db="EMBL/GenBank/DDBJ databases">
        <title>Genome sequence for an aflatoxigenic pathogen of Argentinian peanut, Aspergillus arachidicola.</title>
        <authorList>
            <person name="Moore G."/>
            <person name="Beltz S.B."/>
            <person name="Mack B.M."/>
        </authorList>
    </citation>
    <scope>NUCLEOTIDE SEQUENCE [LARGE SCALE GENOMIC DNA]</scope>
    <source>
        <strain evidence="2 3">CBS 117610</strain>
    </source>
</reference>
<evidence type="ECO:0008006" key="4">
    <source>
        <dbReference type="Google" id="ProtNLM"/>
    </source>
</evidence>
<evidence type="ECO:0000313" key="3">
    <source>
        <dbReference type="Proteomes" id="UP000231358"/>
    </source>
</evidence>
<dbReference type="EMBL" id="ML737119">
    <property type="protein sequence ID" value="KAE8345512.1"/>
    <property type="molecule type" value="Genomic_DNA"/>
</dbReference>
<accession>A0A2G7G6U3</accession>
<dbReference type="InterPro" id="IPR035959">
    <property type="entry name" value="RutC-like_sf"/>
</dbReference>
<dbReference type="EMBL" id="NEXV01000098">
    <property type="protein sequence ID" value="PIG88568.1"/>
    <property type="molecule type" value="Genomic_DNA"/>
</dbReference>
<dbReference type="OrthoDB" id="309640at2759"/>
<dbReference type="Proteomes" id="UP000325558">
    <property type="component" value="Unassembled WGS sequence"/>
</dbReference>